<sequence length="169" mass="19174">MDQPLDPRLHFVVATAIIVEDPRDAARGRGKYLIARRSEREKAFPGKWTVPGGKLVTSEYRTLPKSVSDYEGWYSLVDWLVRKEVREEVGLEIGALGYVTDVVFFRPDGYPVVTLSFWAPWKSGAVRLGKDLVDYAWVTLEEAKGYDLIEGIWGEILQVDDILKKAQVT</sequence>
<dbReference type="InterPro" id="IPR015797">
    <property type="entry name" value="NUDIX_hydrolase-like_dom_sf"/>
</dbReference>
<reference evidence="2" key="1">
    <citation type="submission" date="2020-07" db="EMBL/GenBank/DDBJ databases">
        <title>Huge and variable diversity of episymbiotic CPR bacteria and DPANN archaea in groundwater ecosystems.</title>
        <authorList>
            <person name="He C.Y."/>
            <person name="Keren R."/>
            <person name="Whittaker M."/>
            <person name="Farag I.F."/>
            <person name="Doudna J."/>
            <person name="Cate J.H.D."/>
            <person name="Banfield J.F."/>
        </authorList>
    </citation>
    <scope>NUCLEOTIDE SEQUENCE</scope>
    <source>
        <strain evidence="2">NC_groundwater_1226_Ag_S-0.1um_59_124</strain>
    </source>
</reference>
<name>A0A933DTL1_9BACT</name>
<dbReference type="PROSITE" id="PS51462">
    <property type="entry name" value="NUDIX"/>
    <property type="match status" value="1"/>
</dbReference>
<dbReference type="Proteomes" id="UP000704960">
    <property type="component" value="Unassembled WGS sequence"/>
</dbReference>
<comment type="caution">
    <text evidence="2">The sequence shown here is derived from an EMBL/GenBank/DDBJ whole genome shotgun (WGS) entry which is preliminary data.</text>
</comment>
<accession>A0A933DTL1</accession>
<dbReference type="Gene3D" id="3.90.79.10">
    <property type="entry name" value="Nucleoside Triphosphate Pyrophosphohydrolase"/>
    <property type="match status" value="1"/>
</dbReference>
<dbReference type="SUPFAM" id="SSF55811">
    <property type="entry name" value="Nudix"/>
    <property type="match status" value="1"/>
</dbReference>
<gene>
    <name evidence="2" type="ORF">HY474_00315</name>
</gene>
<feature type="domain" description="Nudix hydrolase" evidence="1">
    <location>
        <begin position="8"/>
        <end position="161"/>
    </location>
</feature>
<evidence type="ECO:0000313" key="3">
    <source>
        <dbReference type="Proteomes" id="UP000704960"/>
    </source>
</evidence>
<protein>
    <recommendedName>
        <fullName evidence="1">Nudix hydrolase domain-containing protein</fullName>
    </recommendedName>
</protein>
<dbReference type="EMBL" id="JACQMJ010000004">
    <property type="protein sequence ID" value="MBI4132058.1"/>
    <property type="molecule type" value="Genomic_DNA"/>
</dbReference>
<evidence type="ECO:0000313" key="2">
    <source>
        <dbReference type="EMBL" id="MBI4132058.1"/>
    </source>
</evidence>
<proteinExistence type="predicted"/>
<dbReference type="AlphaFoldDB" id="A0A933DTL1"/>
<organism evidence="2 3">
    <name type="scientific">Candidatus Sungiibacteriota bacterium</name>
    <dbReference type="NCBI Taxonomy" id="2750080"/>
    <lineage>
        <taxon>Bacteria</taxon>
        <taxon>Candidatus Sungiibacteriota</taxon>
    </lineage>
</organism>
<evidence type="ECO:0000259" key="1">
    <source>
        <dbReference type="PROSITE" id="PS51462"/>
    </source>
</evidence>
<dbReference type="InterPro" id="IPR000086">
    <property type="entry name" value="NUDIX_hydrolase_dom"/>
</dbReference>